<proteinExistence type="inferred from homology"/>
<evidence type="ECO:0000256" key="4">
    <source>
        <dbReference type="ARBA" id="ARBA00022438"/>
    </source>
</evidence>
<dbReference type="OrthoDB" id="412814at2759"/>
<evidence type="ECO:0000256" key="5">
    <source>
        <dbReference type="ARBA" id="ARBA00022670"/>
    </source>
</evidence>
<dbReference type="InterPro" id="IPR008283">
    <property type="entry name" value="Peptidase_M17_N"/>
</dbReference>
<comment type="similarity">
    <text evidence="3">Belongs to the peptidase M17 family.</text>
</comment>
<reference evidence="9 10" key="1">
    <citation type="submission" date="2016-07" db="EMBL/GenBank/DDBJ databases">
        <title>Pervasive Adenine N6-methylation of Active Genes in Fungi.</title>
        <authorList>
            <consortium name="DOE Joint Genome Institute"/>
            <person name="Mondo S.J."/>
            <person name="Dannebaum R.O."/>
            <person name="Kuo R.C."/>
            <person name="Labutti K."/>
            <person name="Haridas S."/>
            <person name="Kuo A."/>
            <person name="Salamov A."/>
            <person name="Ahrendt S.R."/>
            <person name="Lipzen A."/>
            <person name="Sullivan W."/>
            <person name="Andreopoulos W.B."/>
            <person name="Clum A."/>
            <person name="Lindquist E."/>
            <person name="Daum C."/>
            <person name="Ramamoorthy G.K."/>
            <person name="Gryganskyi A."/>
            <person name="Culley D."/>
            <person name="Magnuson J.K."/>
            <person name="James T.Y."/>
            <person name="O'Malley M.A."/>
            <person name="Stajich J.E."/>
            <person name="Spatafora J.W."/>
            <person name="Visel A."/>
            <person name="Grigoriev I.V."/>
        </authorList>
    </citation>
    <scope>NUCLEOTIDE SEQUENCE [LARGE SCALE GENOMIC DNA]</scope>
    <source>
        <strain evidence="9 10">NRRL 1336</strain>
    </source>
</reference>
<dbReference type="GO" id="GO:0006508">
    <property type="term" value="P:proteolysis"/>
    <property type="evidence" value="ECO:0007669"/>
    <property type="project" value="UniProtKB-KW"/>
</dbReference>
<evidence type="ECO:0000256" key="2">
    <source>
        <dbReference type="ARBA" id="ARBA00001585"/>
    </source>
</evidence>
<sequence length="541" mass="58472">MSRLLFGRLRQPHYQRHLTRPSMRFFTNAQQYDALVVGAYTDGKTVVFPASKDITSATQSHLIEQLTASSFKKSGDVRLLYNVGGVKQVAVVSLGPVPTSTSKTNPITRRAHVLETARNATALGIQALKDRKLKTVGVDISVSGHGAAEGAVLAQFSFDKLKNEKSRQADMDVLPFSTSTDDNDHDDLTWETGHIYGTSQNLARMLMTSPSNLMTPKLFSEEVAYLLAGLENTEVMVHDEEWAAKLNMNSFLSVAKGSQEPLRFLEIRYNGGRPDEKPYALVGKGVTFDAGGISLKPSSNMALMKGDMGGAATVAGAMYGIIKMGLPVNVVAVTPLCENMPDGKATKPGDVVKAMNGKSVEVLDTDAEGRLILADALYYVSSTYSPKSIIDLATLTGAMMVALGESYTGVFTNSNSLWKDLNVAGELTSDPFWRMPLHKSYLKEMQTSTVADFNNLGKGRAGGACSAAAFLKEFVAGLESDSEENGQEQGKDQQQPAVDWAHLDIAGVMEADSTQGYHIKGMSGRPTRSLIEYLRLGSVEQ</sequence>
<evidence type="ECO:0000256" key="3">
    <source>
        <dbReference type="ARBA" id="ARBA00009528"/>
    </source>
</evidence>
<accession>A0A1X2IWS6</accession>
<dbReference type="Pfam" id="PF00883">
    <property type="entry name" value="Peptidase_M17"/>
    <property type="match status" value="1"/>
</dbReference>
<dbReference type="SUPFAM" id="SSF52949">
    <property type="entry name" value="Macro domain-like"/>
    <property type="match status" value="1"/>
</dbReference>
<feature type="domain" description="Peptidase M17 leucyl aminopeptidase N-terminal" evidence="8">
    <location>
        <begin position="36"/>
        <end position="165"/>
    </location>
</feature>
<dbReference type="InterPro" id="IPR011356">
    <property type="entry name" value="Leucine_aapep/pepB"/>
</dbReference>
<keyword evidence="4 9" id="KW-0031">Aminopeptidase</keyword>
<dbReference type="Proteomes" id="UP000193560">
    <property type="component" value="Unassembled WGS sequence"/>
</dbReference>
<evidence type="ECO:0000256" key="1">
    <source>
        <dbReference type="ARBA" id="ARBA00000135"/>
    </source>
</evidence>
<name>A0A1X2IWS6_9FUNG</name>
<dbReference type="InterPro" id="IPR023042">
    <property type="entry name" value="Peptidase_M17_leu_NH2_pept"/>
</dbReference>
<dbReference type="PRINTS" id="PR00481">
    <property type="entry name" value="LAMNOPPTDASE"/>
</dbReference>
<feature type="domain" description="Cytosol aminopeptidase" evidence="7">
    <location>
        <begin position="201"/>
        <end position="531"/>
    </location>
</feature>
<evidence type="ECO:0000313" key="10">
    <source>
        <dbReference type="Proteomes" id="UP000193560"/>
    </source>
</evidence>
<dbReference type="Gene3D" id="3.40.220.10">
    <property type="entry name" value="Leucine Aminopeptidase, subunit E, domain 1"/>
    <property type="match status" value="1"/>
</dbReference>
<dbReference type="EMBL" id="MCGE01000003">
    <property type="protein sequence ID" value="ORZ23494.1"/>
    <property type="molecule type" value="Genomic_DNA"/>
</dbReference>
<dbReference type="InterPro" id="IPR043472">
    <property type="entry name" value="Macro_dom-like"/>
</dbReference>
<gene>
    <name evidence="9" type="ORF">BCR42DRAFT_367260</name>
</gene>
<comment type="catalytic activity">
    <reaction evidence="1">
        <text>Release of an N-terminal amino acid, Xaa-|-Yaa-, in which Xaa is preferably Leu, but may be other amino acids including Pro although not Arg or Lys, and Yaa may be Pro. Amino acid amides and methyl esters are also readily hydrolyzed, but rates on arylamides are exceedingly low.</text>
        <dbReference type="EC" id="3.4.11.1"/>
    </reaction>
</comment>
<dbReference type="PANTHER" id="PTHR11963">
    <property type="entry name" value="LEUCINE AMINOPEPTIDASE-RELATED"/>
    <property type="match status" value="1"/>
</dbReference>
<evidence type="ECO:0000259" key="8">
    <source>
        <dbReference type="Pfam" id="PF02789"/>
    </source>
</evidence>
<dbReference type="GO" id="GO:0005737">
    <property type="term" value="C:cytoplasm"/>
    <property type="evidence" value="ECO:0007669"/>
    <property type="project" value="InterPro"/>
</dbReference>
<dbReference type="HAMAP" id="MF_00181">
    <property type="entry name" value="Cytosol_peptidase_M17"/>
    <property type="match status" value="1"/>
</dbReference>
<organism evidence="9 10">
    <name type="scientific">Absidia repens</name>
    <dbReference type="NCBI Taxonomy" id="90262"/>
    <lineage>
        <taxon>Eukaryota</taxon>
        <taxon>Fungi</taxon>
        <taxon>Fungi incertae sedis</taxon>
        <taxon>Mucoromycota</taxon>
        <taxon>Mucoromycotina</taxon>
        <taxon>Mucoromycetes</taxon>
        <taxon>Mucorales</taxon>
        <taxon>Cunninghamellaceae</taxon>
        <taxon>Absidia</taxon>
    </lineage>
</organism>
<evidence type="ECO:0000313" key="9">
    <source>
        <dbReference type="EMBL" id="ORZ23494.1"/>
    </source>
</evidence>
<dbReference type="GO" id="GO:0070006">
    <property type="term" value="F:metalloaminopeptidase activity"/>
    <property type="evidence" value="ECO:0007669"/>
    <property type="project" value="InterPro"/>
</dbReference>
<evidence type="ECO:0000256" key="6">
    <source>
        <dbReference type="ARBA" id="ARBA00022801"/>
    </source>
</evidence>
<dbReference type="SUPFAM" id="SSF53187">
    <property type="entry name" value="Zn-dependent exopeptidases"/>
    <property type="match status" value="1"/>
</dbReference>
<keyword evidence="10" id="KW-1185">Reference proteome</keyword>
<comment type="catalytic activity">
    <reaction evidence="2">
        <text>Release of N-terminal proline from a peptide.</text>
        <dbReference type="EC" id="3.4.11.5"/>
    </reaction>
</comment>
<dbReference type="CDD" id="cd00433">
    <property type="entry name" value="Peptidase_M17"/>
    <property type="match status" value="1"/>
</dbReference>
<dbReference type="GO" id="GO:0030145">
    <property type="term" value="F:manganese ion binding"/>
    <property type="evidence" value="ECO:0007669"/>
    <property type="project" value="InterPro"/>
</dbReference>
<keyword evidence="6" id="KW-0378">Hydrolase</keyword>
<protein>
    <submittedName>
        <fullName evidence="9">Cytosol aminopeptidase family, catalytic domain-domain-containing protein</fullName>
    </submittedName>
</protein>
<comment type="caution">
    <text evidence="9">The sequence shown here is derived from an EMBL/GenBank/DDBJ whole genome shotgun (WGS) entry which is preliminary data.</text>
</comment>
<dbReference type="InterPro" id="IPR000819">
    <property type="entry name" value="Peptidase_M17_C"/>
</dbReference>
<dbReference type="PANTHER" id="PTHR11963:SF23">
    <property type="entry name" value="CYTOSOL AMINOPEPTIDASE"/>
    <property type="match status" value="1"/>
</dbReference>
<dbReference type="Gene3D" id="3.40.630.10">
    <property type="entry name" value="Zn peptidases"/>
    <property type="match status" value="1"/>
</dbReference>
<dbReference type="Pfam" id="PF02789">
    <property type="entry name" value="Peptidase_M17_N"/>
    <property type="match status" value="1"/>
</dbReference>
<dbReference type="STRING" id="90262.A0A1X2IWS6"/>
<evidence type="ECO:0000259" key="7">
    <source>
        <dbReference type="Pfam" id="PF00883"/>
    </source>
</evidence>
<dbReference type="AlphaFoldDB" id="A0A1X2IWS6"/>
<keyword evidence="5" id="KW-0645">Protease</keyword>